<name>A0ABP5QXA8_9MICO</name>
<dbReference type="InterPro" id="IPR002104">
    <property type="entry name" value="Integrase_catalytic"/>
</dbReference>
<dbReference type="Proteomes" id="UP001500929">
    <property type="component" value="Unassembled WGS sequence"/>
</dbReference>
<dbReference type="Pfam" id="PF00589">
    <property type="entry name" value="Phage_integrase"/>
    <property type="match status" value="1"/>
</dbReference>
<feature type="domain" description="Tyr recombinase" evidence="4">
    <location>
        <begin position="143"/>
        <end position="353"/>
    </location>
</feature>
<dbReference type="SUPFAM" id="SSF56349">
    <property type="entry name" value="DNA breaking-rejoining enzymes"/>
    <property type="match status" value="1"/>
</dbReference>
<accession>A0ABP5QXA8</accession>
<dbReference type="InterPro" id="IPR050090">
    <property type="entry name" value="Tyrosine_recombinase_XerCD"/>
</dbReference>
<protein>
    <recommendedName>
        <fullName evidence="4">Tyr recombinase domain-containing protein</fullName>
    </recommendedName>
</protein>
<dbReference type="RefSeq" id="WP_259480817.1">
    <property type="nucleotide sequence ID" value="NZ_BAAAQY010000012.1"/>
</dbReference>
<evidence type="ECO:0000256" key="3">
    <source>
        <dbReference type="ARBA" id="ARBA00023172"/>
    </source>
</evidence>
<reference evidence="6" key="1">
    <citation type="journal article" date="2019" name="Int. J. Syst. Evol. Microbiol.">
        <title>The Global Catalogue of Microorganisms (GCM) 10K type strain sequencing project: providing services to taxonomists for standard genome sequencing and annotation.</title>
        <authorList>
            <consortium name="The Broad Institute Genomics Platform"/>
            <consortium name="The Broad Institute Genome Sequencing Center for Infectious Disease"/>
            <person name="Wu L."/>
            <person name="Ma J."/>
        </authorList>
    </citation>
    <scope>NUCLEOTIDE SEQUENCE [LARGE SCALE GENOMIC DNA]</scope>
    <source>
        <strain evidence="6">JCM 16117</strain>
    </source>
</reference>
<dbReference type="InterPro" id="IPR013762">
    <property type="entry name" value="Integrase-like_cat_sf"/>
</dbReference>
<keyword evidence="6" id="KW-1185">Reference proteome</keyword>
<gene>
    <name evidence="5" type="ORF">GCM10009851_34860</name>
</gene>
<dbReference type="CDD" id="cd00397">
    <property type="entry name" value="DNA_BRE_C"/>
    <property type="match status" value="1"/>
</dbReference>
<sequence>MTVDFRGIASPPPRITLLHPEDQIVQEMLDGWRNQQLSRALSFQTIAQREQIITRFLAFTNEHPWNWSPALVDEFFGDLRSTSGVKQTTLRNYQNTLSLFCGYVSDPGYGWTRVCLELFGTHPTQVCFEWNTATHVQEAEAGPGKRAFTKVELQSLFDRADDETIRIARHNRKGWLPAFRDSVVFKIAYAYGLRRNEVRHLETVDFTRNRHARELGSKGVFNVRHGKAMKGSAPKRRSVLTVFDWTPEILDEWEERGRTRMTDGHELLPSERGTLVAEAAFSPRFRRYRDELALSPGLDFHSLRRSYVTHLIEDGYDALFVQRQVGHEYASTTGLYTSVSSDYRTRTLRRVLDQTITDALNRKAPTP</sequence>
<dbReference type="PANTHER" id="PTHR30349:SF41">
    <property type="entry name" value="INTEGRASE_RECOMBINASE PROTEIN MJ0367-RELATED"/>
    <property type="match status" value="1"/>
</dbReference>
<dbReference type="InterPro" id="IPR011010">
    <property type="entry name" value="DNA_brk_join_enz"/>
</dbReference>
<keyword evidence="2" id="KW-0238">DNA-binding</keyword>
<comment type="similarity">
    <text evidence="1">Belongs to the 'phage' integrase family.</text>
</comment>
<evidence type="ECO:0000313" key="6">
    <source>
        <dbReference type="Proteomes" id="UP001500929"/>
    </source>
</evidence>
<dbReference type="Gene3D" id="1.10.443.10">
    <property type="entry name" value="Intergrase catalytic core"/>
    <property type="match status" value="1"/>
</dbReference>
<evidence type="ECO:0000313" key="5">
    <source>
        <dbReference type="EMBL" id="GAA2246421.1"/>
    </source>
</evidence>
<proteinExistence type="inferred from homology"/>
<keyword evidence="3" id="KW-0233">DNA recombination</keyword>
<dbReference type="PANTHER" id="PTHR30349">
    <property type="entry name" value="PHAGE INTEGRASE-RELATED"/>
    <property type="match status" value="1"/>
</dbReference>
<evidence type="ECO:0000256" key="2">
    <source>
        <dbReference type="ARBA" id="ARBA00023125"/>
    </source>
</evidence>
<organism evidence="5 6">
    <name type="scientific">Herbiconiux moechotypicola</name>
    <dbReference type="NCBI Taxonomy" id="637393"/>
    <lineage>
        <taxon>Bacteria</taxon>
        <taxon>Bacillati</taxon>
        <taxon>Actinomycetota</taxon>
        <taxon>Actinomycetes</taxon>
        <taxon>Micrococcales</taxon>
        <taxon>Microbacteriaceae</taxon>
        <taxon>Herbiconiux</taxon>
    </lineage>
</organism>
<dbReference type="EMBL" id="BAAAQY010000012">
    <property type="protein sequence ID" value="GAA2246421.1"/>
    <property type="molecule type" value="Genomic_DNA"/>
</dbReference>
<dbReference type="PROSITE" id="PS51898">
    <property type="entry name" value="TYR_RECOMBINASE"/>
    <property type="match status" value="1"/>
</dbReference>
<evidence type="ECO:0000259" key="4">
    <source>
        <dbReference type="PROSITE" id="PS51898"/>
    </source>
</evidence>
<evidence type="ECO:0000256" key="1">
    <source>
        <dbReference type="ARBA" id="ARBA00008857"/>
    </source>
</evidence>
<comment type="caution">
    <text evidence="5">The sequence shown here is derived from an EMBL/GenBank/DDBJ whole genome shotgun (WGS) entry which is preliminary data.</text>
</comment>